<reference evidence="2 3" key="1">
    <citation type="submission" date="2018-06" db="EMBL/GenBank/DDBJ databases">
        <title>Comparative genomics reveals the genomic features of Rhizophagus irregularis, R. cerebriforme, R. diaphanum and Gigaspora rosea, and their symbiotic lifestyle signature.</title>
        <authorList>
            <person name="Morin E."/>
            <person name="San Clemente H."/>
            <person name="Chen E.C.H."/>
            <person name="De La Providencia I."/>
            <person name="Hainaut M."/>
            <person name="Kuo A."/>
            <person name="Kohler A."/>
            <person name="Murat C."/>
            <person name="Tang N."/>
            <person name="Roy S."/>
            <person name="Loubradou J."/>
            <person name="Henrissat B."/>
            <person name="Grigoriev I.V."/>
            <person name="Corradi N."/>
            <person name="Roux C."/>
            <person name="Martin F.M."/>
        </authorList>
    </citation>
    <scope>NUCLEOTIDE SEQUENCE [LARGE SCALE GENOMIC DNA]</scope>
    <source>
        <strain evidence="2 3">DAOM 227022</strain>
    </source>
</reference>
<keyword evidence="3" id="KW-1185">Reference proteome</keyword>
<dbReference type="AlphaFoldDB" id="A0A397T292"/>
<keyword evidence="1" id="KW-0732">Signal</keyword>
<sequence>MYQLRFLFFLCVIFILSQNVFAAFTCKTDADCVGIGGMGGMGGRVCAMPPPNEGFCVRVRTCIRPDGSTTTCGSPLSR</sequence>
<name>A0A397T292_9GLOM</name>
<feature type="chain" id="PRO_5017257437" evidence="1">
    <location>
        <begin position="23"/>
        <end position="78"/>
    </location>
</feature>
<accession>A0A397T292</accession>
<proteinExistence type="predicted"/>
<organism evidence="2 3">
    <name type="scientific">Glomus cerebriforme</name>
    <dbReference type="NCBI Taxonomy" id="658196"/>
    <lineage>
        <taxon>Eukaryota</taxon>
        <taxon>Fungi</taxon>
        <taxon>Fungi incertae sedis</taxon>
        <taxon>Mucoromycota</taxon>
        <taxon>Glomeromycotina</taxon>
        <taxon>Glomeromycetes</taxon>
        <taxon>Glomerales</taxon>
        <taxon>Glomeraceae</taxon>
        <taxon>Glomus</taxon>
    </lineage>
</organism>
<gene>
    <name evidence="2" type="ORF">C1645_770146</name>
</gene>
<feature type="signal peptide" evidence="1">
    <location>
        <begin position="1"/>
        <end position="22"/>
    </location>
</feature>
<dbReference type="Proteomes" id="UP000265703">
    <property type="component" value="Unassembled WGS sequence"/>
</dbReference>
<evidence type="ECO:0000256" key="1">
    <source>
        <dbReference type="SAM" id="SignalP"/>
    </source>
</evidence>
<protein>
    <submittedName>
        <fullName evidence="2">Uncharacterized protein</fullName>
    </submittedName>
</protein>
<evidence type="ECO:0000313" key="3">
    <source>
        <dbReference type="Proteomes" id="UP000265703"/>
    </source>
</evidence>
<dbReference type="EMBL" id="QKYT01000184">
    <property type="protein sequence ID" value="RIA90365.1"/>
    <property type="molecule type" value="Genomic_DNA"/>
</dbReference>
<evidence type="ECO:0000313" key="2">
    <source>
        <dbReference type="EMBL" id="RIA90365.1"/>
    </source>
</evidence>
<comment type="caution">
    <text evidence="2">The sequence shown here is derived from an EMBL/GenBank/DDBJ whole genome shotgun (WGS) entry which is preliminary data.</text>
</comment>